<dbReference type="AlphaFoldDB" id="A0A812J161"/>
<name>A0A812J161_9DINO</name>
<keyword evidence="3" id="KW-1185">Reference proteome</keyword>
<evidence type="ECO:0000256" key="1">
    <source>
        <dbReference type="SAM" id="SignalP"/>
    </source>
</evidence>
<dbReference type="Proteomes" id="UP000601435">
    <property type="component" value="Unassembled WGS sequence"/>
</dbReference>
<accession>A0A812J161</accession>
<protein>
    <recommendedName>
        <fullName evidence="4">TNFR-Cys domain-containing protein</fullName>
    </recommendedName>
</protein>
<comment type="caution">
    <text evidence="2">The sequence shown here is derived from an EMBL/GenBank/DDBJ whole genome shotgun (WGS) entry which is preliminary data.</text>
</comment>
<evidence type="ECO:0000313" key="3">
    <source>
        <dbReference type="Proteomes" id="UP000601435"/>
    </source>
</evidence>
<dbReference type="EMBL" id="CAJNJA010005342">
    <property type="protein sequence ID" value="CAE7188537.1"/>
    <property type="molecule type" value="Genomic_DNA"/>
</dbReference>
<dbReference type="OrthoDB" id="406057at2759"/>
<organism evidence="2 3">
    <name type="scientific">Symbiodinium necroappetens</name>
    <dbReference type="NCBI Taxonomy" id="1628268"/>
    <lineage>
        <taxon>Eukaryota</taxon>
        <taxon>Sar</taxon>
        <taxon>Alveolata</taxon>
        <taxon>Dinophyceae</taxon>
        <taxon>Suessiales</taxon>
        <taxon>Symbiodiniaceae</taxon>
        <taxon>Symbiodinium</taxon>
    </lineage>
</organism>
<keyword evidence="1" id="KW-0732">Signal</keyword>
<evidence type="ECO:0000313" key="2">
    <source>
        <dbReference type="EMBL" id="CAE7188537.1"/>
    </source>
</evidence>
<feature type="signal peptide" evidence="1">
    <location>
        <begin position="1"/>
        <end position="17"/>
    </location>
</feature>
<proteinExistence type="predicted"/>
<feature type="chain" id="PRO_5032656708" description="TNFR-Cys domain-containing protein" evidence="1">
    <location>
        <begin position="18"/>
        <end position="184"/>
    </location>
</feature>
<reference evidence="2" key="1">
    <citation type="submission" date="2021-02" db="EMBL/GenBank/DDBJ databases">
        <authorList>
            <person name="Dougan E. K."/>
            <person name="Rhodes N."/>
            <person name="Thang M."/>
            <person name="Chan C."/>
        </authorList>
    </citation>
    <scope>NUCLEOTIDE SEQUENCE</scope>
</reference>
<gene>
    <name evidence="2" type="ORF">SNEC2469_LOCUS1015</name>
</gene>
<sequence>MAFATFLVFSRLAVAFGEDVAAAMSEDNCGGECSLGLHQLRGMKVSSFEALGVSGPDADGEDDGDLSETLELGLFRGSCRNPADMTVWRGGGKETFNAALNHCGRSCKFVGPWYAGFPCTKDCMQKRGYSSHCASCMAELVDCKRDHCLNPCFTDDENPSCIDCVKSKCRHKMRVCSGLNTGSR</sequence>
<evidence type="ECO:0008006" key="4">
    <source>
        <dbReference type="Google" id="ProtNLM"/>
    </source>
</evidence>